<dbReference type="Pfam" id="PF09697">
    <property type="entry name" value="Porph_ging"/>
    <property type="match status" value="1"/>
</dbReference>
<organism evidence="3 4">
    <name type="scientific">Flavivirga eckloniae</name>
    <dbReference type="NCBI Taxonomy" id="1803846"/>
    <lineage>
        <taxon>Bacteria</taxon>
        <taxon>Pseudomonadati</taxon>
        <taxon>Bacteroidota</taxon>
        <taxon>Flavobacteriia</taxon>
        <taxon>Flavobacteriales</taxon>
        <taxon>Flavobacteriaceae</taxon>
        <taxon>Flavivirga</taxon>
    </lineage>
</organism>
<dbReference type="NCBIfam" id="TIGR01200">
    <property type="entry name" value="GLPGLI"/>
    <property type="match status" value="1"/>
</dbReference>
<dbReference type="EMBL" id="CP025791">
    <property type="protein sequence ID" value="AUP79983.1"/>
    <property type="molecule type" value="Genomic_DNA"/>
</dbReference>
<dbReference type="OrthoDB" id="1068986at2"/>
<keyword evidence="2" id="KW-0732">Signal</keyword>
<dbReference type="InterPro" id="IPR005901">
    <property type="entry name" value="GLPGLI"/>
</dbReference>
<dbReference type="RefSeq" id="WP_102756635.1">
    <property type="nucleotide sequence ID" value="NZ_CP025791.1"/>
</dbReference>
<protein>
    <submittedName>
        <fullName evidence="3">GLPGLI family protein</fullName>
    </submittedName>
</protein>
<dbReference type="AlphaFoldDB" id="A0A2K9PSD3"/>
<keyword evidence="4" id="KW-1185">Reference proteome</keyword>
<feature type="signal peptide" evidence="2">
    <location>
        <begin position="1"/>
        <end position="19"/>
    </location>
</feature>
<evidence type="ECO:0000256" key="1">
    <source>
        <dbReference type="SAM" id="MobiDB-lite"/>
    </source>
</evidence>
<feature type="chain" id="PRO_5014811021" evidence="2">
    <location>
        <begin position="20"/>
        <end position="283"/>
    </location>
</feature>
<feature type="region of interest" description="Disordered" evidence="1">
    <location>
        <begin position="259"/>
        <end position="283"/>
    </location>
</feature>
<evidence type="ECO:0000256" key="2">
    <source>
        <dbReference type="SAM" id="SignalP"/>
    </source>
</evidence>
<sequence>MKQLLVVLLVFLFSNSFVAQDFQGIATYKTKRKLDVKLDSTQMNSEMHERMIAMLKKQFEKTHILKFNKEASVYKEDEKLESPQAVAGGMQMIFVSTDGSDILYRNTKENRFTSQNEAFGKIFLIKDTLEKDNWVLGNETKNIGDYTCYKATKKRMVEVVESNISVNGDKDLEADEDEESKMEERTITAWYTPQIPVNSGPSRYYGLPGLILEVHDGQETIVCSKIVLNPKNKVTINEPTKGKVITQKKFEEVVQKRMEEERERYNPDRDHGDGERIEIRIGG</sequence>
<reference evidence="3 4" key="1">
    <citation type="submission" date="2018-01" db="EMBL/GenBank/DDBJ databases">
        <title>Complete genome sequence of Flavivirga eckloniae ECD14 isolated from seaweed Ecklonia cava.</title>
        <authorList>
            <person name="Lee J.H."/>
            <person name="Baik K.S."/>
            <person name="Seong C.N."/>
        </authorList>
    </citation>
    <scope>NUCLEOTIDE SEQUENCE [LARGE SCALE GENOMIC DNA]</scope>
    <source>
        <strain evidence="3 4">ECD14</strain>
    </source>
</reference>
<accession>A0A2K9PSD3</accession>
<evidence type="ECO:0000313" key="3">
    <source>
        <dbReference type="EMBL" id="AUP79983.1"/>
    </source>
</evidence>
<proteinExistence type="predicted"/>
<dbReference type="KEGG" id="fek:C1H87_15245"/>
<evidence type="ECO:0000313" key="4">
    <source>
        <dbReference type="Proteomes" id="UP000235826"/>
    </source>
</evidence>
<gene>
    <name evidence="3" type="ORF">C1H87_15245</name>
</gene>
<name>A0A2K9PSD3_9FLAO</name>
<dbReference type="Proteomes" id="UP000235826">
    <property type="component" value="Chromosome"/>
</dbReference>